<evidence type="ECO:0000259" key="5">
    <source>
        <dbReference type="PROSITE" id="PS50893"/>
    </source>
</evidence>
<sequence>MITVSNLSAGYSRPIVEDVNLEIPSGTLHGIVGPNGAGKSTLLTVLAGLKRPITGEVQIDGIDVFQVPIKQRAHILAYMPQDTHVHGDLTVQEVVELGRYAHRSRFGSSRLDSGEKELVAFALELVGLLDLTARSIKELSGGQRQLVLLAKALAQDTSVLLADEPVSALDIKYQLTVLELLRDFARRGKTAVVVLHDLNLAARYCDEISLVAQGHLSVTGKPETVFTEQVLREFFEINTAVDLDPATAAPRITALGKSSKR</sequence>
<comment type="caution">
    <text evidence="6">The sequence shown here is derived from an EMBL/GenBank/DDBJ whole genome shotgun (WGS) entry which is preliminary data.</text>
</comment>
<dbReference type="GO" id="GO:0016887">
    <property type="term" value="F:ATP hydrolysis activity"/>
    <property type="evidence" value="ECO:0007669"/>
    <property type="project" value="InterPro"/>
</dbReference>
<keyword evidence="4" id="KW-1278">Translocase</keyword>
<reference evidence="6 7" key="1">
    <citation type="submission" date="2019-08" db="EMBL/GenBank/DDBJ databases">
        <title>In-depth cultivation of the pig gut microbiome towards novel bacterial diversity and tailored functional studies.</title>
        <authorList>
            <person name="Wylensek D."/>
            <person name="Hitch T.C.A."/>
            <person name="Clavel T."/>
        </authorList>
    </citation>
    <scope>NUCLEOTIDE SEQUENCE [LARGE SCALE GENOMIC DNA]</scope>
    <source>
        <strain evidence="6 7">RF-GAM-744-WT-7</strain>
    </source>
</reference>
<dbReference type="GO" id="GO:0005524">
    <property type="term" value="F:ATP binding"/>
    <property type="evidence" value="ECO:0007669"/>
    <property type="project" value="UniProtKB-KW"/>
</dbReference>
<dbReference type="SMART" id="SM00382">
    <property type="entry name" value="AAA"/>
    <property type="match status" value="1"/>
</dbReference>
<evidence type="ECO:0000313" key="6">
    <source>
        <dbReference type="EMBL" id="MST49554.1"/>
    </source>
</evidence>
<dbReference type="Proteomes" id="UP000442535">
    <property type="component" value="Unassembled WGS sequence"/>
</dbReference>
<evidence type="ECO:0000256" key="2">
    <source>
        <dbReference type="ARBA" id="ARBA00022741"/>
    </source>
</evidence>
<dbReference type="Gene3D" id="3.40.50.300">
    <property type="entry name" value="P-loop containing nucleotide triphosphate hydrolases"/>
    <property type="match status" value="1"/>
</dbReference>
<evidence type="ECO:0000256" key="1">
    <source>
        <dbReference type="ARBA" id="ARBA00022448"/>
    </source>
</evidence>
<keyword evidence="2" id="KW-0547">Nucleotide-binding</keyword>
<protein>
    <submittedName>
        <fullName evidence="6">ABC transporter ATP-binding protein</fullName>
    </submittedName>
</protein>
<dbReference type="InterPro" id="IPR003439">
    <property type="entry name" value="ABC_transporter-like_ATP-bd"/>
</dbReference>
<dbReference type="EMBL" id="VUMY01000007">
    <property type="protein sequence ID" value="MST49554.1"/>
    <property type="molecule type" value="Genomic_DNA"/>
</dbReference>
<evidence type="ECO:0000256" key="4">
    <source>
        <dbReference type="ARBA" id="ARBA00022967"/>
    </source>
</evidence>
<dbReference type="FunFam" id="3.40.50.300:FF:000134">
    <property type="entry name" value="Iron-enterobactin ABC transporter ATP-binding protein"/>
    <property type="match status" value="1"/>
</dbReference>
<dbReference type="AlphaFoldDB" id="A0A7K0K2A7"/>
<keyword evidence="1" id="KW-0813">Transport</keyword>
<dbReference type="InterPro" id="IPR003593">
    <property type="entry name" value="AAA+_ATPase"/>
</dbReference>
<keyword evidence="7" id="KW-1185">Reference proteome</keyword>
<organism evidence="6 7">
    <name type="scientific">Mobiluncus porci</name>
    <dbReference type="NCBI Taxonomy" id="2652278"/>
    <lineage>
        <taxon>Bacteria</taxon>
        <taxon>Bacillati</taxon>
        <taxon>Actinomycetota</taxon>
        <taxon>Actinomycetes</taxon>
        <taxon>Actinomycetales</taxon>
        <taxon>Actinomycetaceae</taxon>
        <taxon>Mobiluncus</taxon>
    </lineage>
</organism>
<dbReference type="Pfam" id="PF00005">
    <property type="entry name" value="ABC_tran"/>
    <property type="match status" value="1"/>
</dbReference>
<dbReference type="CDD" id="cd03214">
    <property type="entry name" value="ABC_Iron-Siderophores_B12_Hemin"/>
    <property type="match status" value="1"/>
</dbReference>
<feature type="domain" description="ABC transporter" evidence="5">
    <location>
        <begin position="1"/>
        <end position="238"/>
    </location>
</feature>
<evidence type="ECO:0000256" key="3">
    <source>
        <dbReference type="ARBA" id="ARBA00022840"/>
    </source>
</evidence>
<dbReference type="PROSITE" id="PS00211">
    <property type="entry name" value="ABC_TRANSPORTER_1"/>
    <property type="match status" value="1"/>
</dbReference>
<keyword evidence="3 6" id="KW-0067">ATP-binding</keyword>
<dbReference type="RefSeq" id="WP_154544367.1">
    <property type="nucleotide sequence ID" value="NZ_VUMY01000007.1"/>
</dbReference>
<accession>A0A7K0K2A7</accession>
<dbReference type="SUPFAM" id="SSF52540">
    <property type="entry name" value="P-loop containing nucleoside triphosphate hydrolases"/>
    <property type="match status" value="1"/>
</dbReference>
<proteinExistence type="predicted"/>
<name>A0A7K0K2A7_9ACTO</name>
<dbReference type="PROSITE" id="PS50893">
    <property type="entry name" value="ABC_TRANSPORTER_2"/>
    <property type="match status" value="1"/>
</dbReference>
<dbReference type="PANTHER" id="PTHR42794">
    <property type="entry name" value="HEMIN IMPORT ATP-BINDING PROTEIN HMUV"/>
    <property type="match status" value="1"/>
</dbReference>
<gene>
    <name evidence="6" type="ORF">FYJ63_04805</name>
</gene>
<dbReference type="InterPro" id="IPR017871">
    <property type="entry name" value="ABC_transporter-like_CS"/>
</dbReference>
<dbReference type="InterPro" id="IPR027417">
    <property type="entry name" value="P-loop_NTPase"/>
</dbReference>
<evidence type="ECO:0000313" key="7">
    <source>
        <dbReference type="Proteomes" id="UP000442535"/>
    </source>
</evidence>
<dbReference type="PANTHER" id="PTHR42794:SF1">
    <property type="entry name" value="HEMIN IMPORT ATP-BINDING PROTEIN HMUV"/>
    <property type="match status" value="1"/>
</dbReference>